<evidence type="ECO:0000256" key="2">
    <source>
        <dbReference type="PROSITE-ProRule" id="PRU00252"/>
    </source>
</evidence>
<sequence>MAGRPRLDKHTATGNLVDDPVTREVNGSKLVTFRLADTPRVFDREANEWKDGEAVFYDVAVKSVRLGENVVGSLAKGNRATVTGNYEAVPYVNKEGSPGLNHRVWADEVSASLEFATVEIAQNQKPGLWAKAMDAQVAPVDVEQATVDREWGLV</sequence>
<dbReference type="InterPro" id="IPR000424">
    <property type="entry name" value="Primosome_PriB/ssb"/>
</dbReference>
<dbReference type="EMBL" id="CP047898">
    <property type="protein sequence ID" value="QHK18584.1"/>
    <property type="molecule type" value="Genomic_DNA"/>
</dbReference>
<evidence type="ECO:0000313" key="4">
    <source>
        <dbReference type="Proteomes" id="UP000464186"/>
    </source>
</evidence>
<reference evidence="3 4" key="1">
    <citation type="submission" date="2020-01" db="EMBL/GenBank/DDBJ databases">
        <title>Pseudarthrobacter psychrotolerans sp. nov., isolated from antarctic soil.</title>
        <authorList>
            <person name="Shin Y."/>
            <person name="Park W."/>
        </authorList>
    </citation>
    <scope>NUCLEOTIDE SEQUENCE [LARGE SCALE GENOMIC DNA]</scope>
    <source>
        <strain evidence="3 4">YJ56</strain>
    </source>
</reference>
<organism evidence="3 4">
    <name type="scientific">Pseudarthrobacter psychrotolerans</name>
    <dbReference type="NCBI Taxonomy" id="2697569"/>
    <lineage>
        <taxon>Bacteria</taxon>
        <taxon>Bacillati</taxon>
        <taxon>Actinomycetota</taxon>
        <taxon>Actinomycetes</taxon>
        <taxon>Micrococcales</taxon>
        <taxon>Micrococcaceae</taxon>
        <taxon>Pseudarthrobacter</taxon>
    </lineage>
</organism>
<evidence type="ECO:0000256" key="1">
    <source>
        <dbReference type="ARBA" id="ARBA00023125"/>
    </source>
</evidence>
<name>A0A6P1NJD5_9MICC</name>
<dbReference type="GO" id="GO:0003697">
    <property type="term" value="F:single-stranded DNA binding"/>
    <property type="evidence" value="ECO:0007669"/>
    <property type="project" value="InterPro"/>
</dbReference>
<gene>
    <name evidence="3" type="ORF">GU243_00985</name>
</gene>
<accession>A0A6P1NJD5</accession>
<dbReference type="Pfam" id="PF00436">
    <property type="entry name" value="SSB"/>
    <property type="match status" value="1"/>
</dbReference>
<dbReference type="PROSITE" id="PS50935">
    <property type="entry name" value="SSB"/>
    <property type="match status" value="1"/>
</dbReference>
<dbReference type="AlphaFoldDB" id="A0A6P1NJD5"/>
<dbReference type="Gene3D" id="2.40.50.140">
    <property type="entry name" value="Nucleic acid-binding proteins"/>
    <property type="match status" value="1"/>
</dbReference>
<keyword evidence="4" id="KW-1185">Reference proteome</keyword>
<dbReference type="SUPFAM" id="SSF50249">
    <property type="entry name" value="Nucleic acid-binding proteins"/>
    <property type="match status" value="1"/>
</dbReference>
<evidence type="ECO:0000313" key="3">
    <source>
        <dbReference type="EMBL" id="QHK18584.1"/>
    </source>
</evidence>
<keyword evidence="1 2" id="KW-0238">DNA-binding</keyword>
<proteinExistence type="predicted"/>
<dbReference type="KEGG" id="psey:GU243_00985"/>
<protein>
    <submittedName>
        <fullName evidence="3">Single-stranded DNA-binding protein</fullName>
    </submittedName>
</protein>
<dbReference type="Proteomes" id="UP000464186">
    <property type="component" value="Chromosome"/>
</dbReference>
<dbReference type="InterPro" id="IPR012340">
    <property type="entry name" value="NA-bd_OB-fold"/>
</dbReference>